<keyword evidence="8" id="KW-1185">Reference proteome</keyword>
<dbReference type="GO" id="GO:0016811">
    <property type="term" value="F:hydrolase activity, acting on carbon-nitrogen (but not peptide) bonds, in linear amides"/>
    <property type="evidence" value="ECO:0007669"/>
    <property type="project" value="InterPro"/>
</dbReference>
<dbReference type="InterPro" id="IPR055438">
    <property type="entry name" value="AstE_AspA_cat"/>
</dbReference>
<accession>A0AAV3U4A6</accession>
<keyword evidence="2" id="KW-0479">Metal-binding</keyword>
<name>A0AAV3U4A6_9ALTE</name>
<dbReference type="InterPro" id="IPR053138">
    <property type="entry name" value="N-alpha-Ac-DABA_deacetylase"/>
</dbReference>
<dbReference type="SUPFAM" id="SSF53187">
    <property type="entry name" value="Zn-dependent exopeptidases"/>
    <property type="match status" value="1"/>
</dbReference>
<dbReference type="PIRSF" id="PIRSF039012">
    <property type="entry name" value="ASP"/>
    <property type="match status" value="1"/>
</dbReference>
<comment type="cofactor">
    <cofactor evidence="1">
        <name>Zn(2+)</name>
        <dbReference type="ChEBI" id="CHEBI:29105"/>
    </cofactor>
</comment>
<dbReference type="AlphaFoldDB" id="A0AAV3U4A6"/>
<dbReference type="CDD" id="cd06254">
    <property type="entry name" value="M14_ASTE_ASPA-like"/>
    <property type="match status" value="1"/>
</dbReference>
<protein>
    <submittedName>
        <fullName evidence="7">Succinylglutamate desuccinylase/aspartoacylase family protein</fullName>
    </submittedName>
</protein>
<proteinExistence type="predicted"/>
<evidence type="ECO:0000256" key="2">
    <source>
        <dbReference type="ARBA" id="ARBA00022723"/>
    </source>
</evidence>
<keyword evidence="4" id="KW-0862">Zinc</keyword>
<dbReference type="RefSeq" id="WP_345423637.1">
    <property type="nucleotide sequence ID" value="NZ_AP031496.1"/>
</dbReference>
<evidence type="ECO:0000313" key="7">
    <source>
        <dbReference type="EMBL" id="GAA4947508.1"/>
    </source>
</evidence>
<dbReference type="Gene3D" id="3.40.630.10">
    <property type="entry name" value="Zn peptidases"/>
    <property type="match status" value="1"/>
</dbReference>
<keyword evidence="3" id="KW-0378">Hydrolase</keyword>
<dbReference type="PANTHER" id="PTHR37326:SF1">
    <property type="entry name" value="BLL3975 PROTEIN"/>
    <property type="match status" value="1"/>
</dbReference>
<gene>
    <name evidence="7" type="ORF">GCM10025791_28940</name>
</gene>
<evidence type="ECO:0000313" key="8">
    <source>
        <dbReference type="Proteomes" id="UP001409585"/>
    </source>
</evidence>
<dbReference type="Pfam" id="PF24827">
    <property type="entry name" value="AstE_AspA_cat"/>
    <property type="match status" value="1"/>
</dbReference>
<evidence type="ECO:0000256" key="1">
    <source>
        <dbReference type="ARBA" id="ARBA00001947"/>
    </source>
</evidence>
<evidence type="ECO:0000259" key="6">
    <source>
        <dbReference type="Pfam" id="PF24827"/>
    </source>
</evidence>
<comment type="caution">
    <text evidence="7">The sequence shown here is derived from an EMBL/GenBank/DDBJ whole genome shotgun (WGS) entry which is preliminary data.</text>
</comment>
<evidence type="ECO:0000256" key="3">
    <source>
        <dbReference type="ARBA" id="ARBA00022801"/>
    </source>
</evidence>
<evidence type="ECO:0000256" key="4">
    <source>
        <dbReference type="ARBA" id="ARBA00022833"/>
    </source>
</evidence>
<dbReference type="PANTHER" id="PTHR37326">
    <property type="entry name" value="BLL3975 PROTEIN"/>
    <property type="match status" value="1"/>
</dbReference>
<sequence>MSWKATRIFSIVLLCTWATTVFASQPFELDGVVVPAGEQKSFMLPAPGMGIPVTVINGNQPGPVLTLTAGVHGDEFPSILALQSLRTRIDAAELKGTLVLVHLANLPGFHARRIALHPEDDKNLNREFPGAADGTATEQLAFYLTRQVIPKTDYLIDLHSGSAYQALHHHVYSPVLYQEPLDEKTLAFAEATGMQHIVLYDKRPKDLANTISYPNTAQVRGKPALTVEVGHSGLRDDAFVEEIIAICTNALKHLGMLAGKPKTKAIIYSHLESIASPASGIFTPVAAIGQPVQPGDLLGTVSNYYGEPVAEIKATEAGTILMLRQWPAIAEGESPATLGIEK</sequence>
<dbReference type="EMBL" id="BAABLX010000027">
    <property type="protein sequence ID" value="GAA4947508.1"/>
    <property type="molecule type" value="Genomic_DNA"/>
</dbReference>
<dbReference type="GO" id="GO:0046872">
    <property type="term" value="F:metal ion binding"/>
    <property type="evidence" value="ECO:0007669"/>
    <property type="project" value="UniProtKB-KW"/>
</dbReference>
<organism evidence="7 8">
    <name type="scientific">Halioxenophilus aromaticivorans</name>
    <dbReference type="NCBI Taxonomy" id="1306992"/>
    <lineage>
        <taxon>Bacteria</taxon>
        <taxon>Pseudomonadati</taxon>
        <taxon>Pseudomonadota</taxon>
        <taxon>Gammaproteobacteria</taxon>
        <taxon>Alteromonadales</taxon>
        <taxon>Alteromonadaceae</taxon>
        <taxon>Halioxenophilus</taxon>
    </lineage>
</organism>
<dbReference type="InterPro" id="IPR043795">
    <property type="entry name" value="N-alpha-Ac-DABA-like"/>
</dbReference>
<reference evidence="8" key="1">
    <citation type="journal article" date="2019" name="Int. J. Syst. Evol. Microbiol.">
        <title>The Global Catalogue of Microorganisms (GCM) 10K type strain sequencing project: providing services to taxonomists for standard genome sequencing and annotation.</title>
        <authorList>
            <consortium name="The Broad Institute Genomics Platform"/>
            <consortium name="The Broad Institute Genome Sequencing Center for Infectious Disease"/>
            <person name="Wu L."/>
            <person name="Ma J."/>
        </authorList>
    </citation>
    <scope>NUCLEOTIDE SEQUENCE [LARGE SCALE GENOMIC DNA]</scope>
    <source>
        <strain evidence="8">JCM 19134</strain>
    </source>
</reference>
<feature type="domain" description="Succinylglutamate desuccinylase/Aspartoacylase catalytic" evidence="6">
    <location>
        <begin position="61"/>
        <end position="238"/>
    </location>
</feature>
<dbReference type="Proteomes" id="UP001409585">
    <property type="component" value="Unassembled WGS sequence"/>
</dbReference>
<keyword evidence="5" id="KW-0732">Signal</keyword>
<feature type="chain" id="PRO_5043999704" evidence="5">
    <location>
        <begin position="24"/>
        <end position="342"/>
    </location>
</feature>
<evidence type="ECO:0000256" key="5">
    <source>
        <dbReference type="SAM" id="SignalP"/>
    </source>
</evidence>
<dbReference type="GO" id="GO:0016788">
    <property type="term" value="F:hydrolase activity, acting on ester bonds"/>
    <property type="evidence" value="ECO:0007669"/>
    <property type="project" value="InterPro"/>
</dbReference>
<feature type="signal peptide" evidence="5">
    <location>
        <begin position="1"/>
        <end position="23"/>
    </location>
</feature>